<protein>
    <submittedName>
        <fullName evidence="3">DNA-damage-inducible protein J</fullName>
    </submittedName>
</protein>
<dbReference type="GO" id="GO:0006351">
    <property type="term" value="P:DNA-templated transcription"/>
    <property type="evidence" value="ECO:0007669"/>
    <property type="project" value="TreeGrafter"/>
</dbReference>
<comment type="similarity">
    <text evidence="1">Belongs to the RelB/DinJ antitoxin family.</text>
</comment>
<evidence type="ECO:0000313" key="3">
    <source>
        <dbReference type="EMBL" id="TCU13329.1"/>
    </source>
</evidence>
<dbReference type="InterPro" id="IPR026262">
    <property type="entry name" value="DinJ"/>
</dbReference>
<comment type="caution">
    <text evidence="3">The sequence shown here is derived from an EMBL/GenBank/DDBJ whole genome shotgun (WGS) entry which is preliminary data.</text>
</comment>
<dbReference type="Gene3D" id="1.10.1220.10">
    <property type="entry name" value="Met repressor-like"/>
    <property type="match status" value="1"/>
</dbReference>
<sequence>MAANTKMIHVRVDDDIREEASSVLESLGLSVSEAIRVFLHRVVASQSFPLELKVPNETTRAALAEARKIRKARKARFATPDELFADLDGKK</sequence>
<dbReference type="GO" id="GO:0000987">
    <property type="term" value="F:cis-regulatory region sequence-specific DNA binding"/>
    <property type="evidence" value="ECO:0007669"/>
    <property type="project" value="InterPro"/>
</dbReference>
<keyword evidence="2" id="KW-1277">Toxin-antitoxin system</keyword>
<dbReference type="RefSeq" id="WP_207917210.1">
    <property type="nucleotide sequence ID" value="NZ_FWER01000015.1"/>
</dbReference>
<evidence type="ECO:0000256" key="2">
    <source>
        <dbReference type="ARBA" id="ARBA00022649"/>
    </source>
</evidence>
<evidence type="ECO:0000313" key="4">
    <source>
        <dbReference type="Proteomes" id="UP000294576"/>
    </source>
</evidence>
<dbReference type="Pfam" id="PF04221">
    <property type="entry name" value="RelB"/>
    <property type="match status" value="1"/>
</dbReference>
<name>A0A4R3PYH2_RHISU</name>
<proteinExistence type="inferred from homology"/>
<dbReference type="AlphaFoldDB" id="A0A4R3PYH2"/>
<accession>A0A4R3PYH2</accession>
<dbReference type="PANTHER" id="PTHR38781">
    <property type="entry name" value="ANTITOXIN DINJ-RELATED"/>
    <property type="match status" value="1"/>
</dbReference>
<dbReference type="PANTHER" id="PTHR38781:SF1">
    <property type="entry name" value="ANTITOXIN DINJ-RELATED"/>
    <property type="match status" value="1"/>
</dbReference>
<dbReference type="InterPro" id="IPR013321">
    <property type="entry name" value="Arc_rbn_hlx_hlx"/>
</dbReference>
<dbReference type="Proteomes" id="UP000294576">
    <property type="component" value="Unassembled WGS sequence"/>
</dbReference>
<dbReference type="NCBIfam" id="TIGR02384">
    <property type="entry name" value="RelB_DinJ"/>
    <property type="match status" value="1"/>
</dbReference>
<reference evidence="3 4" key="1">
    <citation type="submission" date="2019-03" db="EMBL/GenBank/DDBJ databases">
        <title>Genomic Encyclopedia of Type Strains, Phase IV (KMG-V): Genome sequencing to study the core and pangenomes of soil and plant-associated prokaryotes.</title>
        <authorList>
            <person name="Whitman W."/>
        </authorList>
    </citation>
    <scope>NUCLEOTIDE SEQUENCE [LARGE SCALE GENOMIC DNA]</scope>
    <source>
        <strain evidence="3 4">Hc14</strain>
    </source>
</reference>
<dbReference type="EMBL" id="SMBH01000012">
    <property type="protein sequence ID" value="TCU13329.1"/>
    <property type="molecule type" value="Genomic_DNA"/>
</dbReference>
<dbReference type="GO" id="GO:0015643">
    <property type="term" value="F:toxic substance binding"/>
    <property type="evidence" value="ECO:0007669"/>
    <property type="project" value="InterPro"/>
</dbReference>
<evidence type="ECO:0000256" key="1">
    <source>
        <dbReference type="ARBA" id="ARBA00010562"/>
    </source>
</evidence>
<dbReference type="GO" id="GO:0044010">
    <property type="term" value="P:single-species biofilm formation"/>
    <property type="evidence" value="ECO:0007669"/>
    <property type="project" value="InterPro"/>
</dbReference>
<dbReference type="GO" id="GO:0006355">
    <property type="term" value="P:regulation of DNA-templated transcription"/>
    <property type="evidence" value="ECO:0007669"/>
    <property type="project" value="InterPro"/>
</dbReference>
<organism evidence="3 4">
    <name type="scientific">Rhizobium sullae</name>
    <name type="common">Rhizobium hedysari</name>
    <dbReference type="NCBI Taxonomy" id="50338"/>
    <lineage>
        <taxon>Bacteria</taxon>
        <taxon>Pseudomonadati</taxon>
        <taxon>Pseudomonadota</taxon>
        <taxon>Alphaproteobacteria</taxon>
        <taxon>Hyphomicrobiales</taxon>
        <taxon>Rhizobiaceae</taxon>
        <taxon>Rhizobium/Agrobacterium group</taxon>
        <taxon>Rhizobium</taxon>
    </lineage>
</organism>
<gene>
    <name evidence="3" type="ORF">EV132_11227</name>
</gene>
<dbReference type="InterPro" id="IPR007337">
    <property type="entry name" value="RelB/DinJ"/>
</dbReference>
<dbReference type="PIRSF" id="PIRSF003108">
    <property type="entry name" value="DinJ"/>
    <property type="match status" value="1"/>
</dbReference>